<gene>
    <name evidence="1" type="ORF">PLANPX_5147</name>
</gene>
<evidence type="ECO:0000313" key="2">
    <source>
        <dbReference type="Proteomes" id="UP000326837"/>
    </source>
</evidence>
<accession>A0A5K7XGK9</accession>
<organism evidence="1 2">
    <name type="scientific">Lacipirellula parvula</name>
    <dbReference type="NCBI Taxonomy" id="2650471"/>
    <lineage>
        <taxon>Bacteria</taxon>
        <taxon>Pseudomonadati</taxon>
        <taxon>Planctomycetota</taxon>
        <taxon>Planctomycetia</taxon>
        <taxon>Pirellulales</taxon>
        <taxon>Lacipirellulaceae</taxon>
        <taxon>Lacipirellula</taxon>
    </lineage>
</organism>
<evidence type="ECO:0000313" key="1">
    <source>
        <dbReference type="EMBL" id="BBO35535.1"/>
    </source>
</evidence>
<sequence length="151" mass="17155">MNKYKPLTDEQHVAFATMLRKAWQTLAGSHLPLAPLTDAKLRLQDKLVLLAGKLANESGHHVLYDISFPVPSRPVLTIEDHRQLGESLYFARNSLFRLLNCYPKQNTITRRLSSLIDGFDRLRCKLDSYVAGKWPGEFDPSIYYPAARLAA</sequence>
<dbReference type="KEGG" id="lpav:PLANPX_5147"/>
<dbReference type="AlphaFoldDB" id="A0A5K7XGK9"/>
<keyword evidence="2" id="KW-1185">Reference proteome</keyword>
<protein>
    <submittedName>
        <fullName evidence="1">Uncharacterized protein</fullName>
    </submittedName>
</protein>
<name>A0A5K7XGK9_9BACT</name>
<dbReference type="RefSeq" id="WP_152100897.1">
    <property type="nucleotide sequence ID" value="NZ_AP021861.1"/>
</dbReference>
<dbReference type="Proteomes" id="UP000326837">
    <property type="component" value="Chromosome"/>
</dbReference>
<dbReference type="EMBL" id="AP021861">
    <property type="protein sequence ID" value="BBO35535.1"/>
    <property type="molecule type" value="Genomic_DNA"/>
</dbReference>
<reference evidence="2" key="1">
    <citation type="submission" date="2019-10" db="EMBL/GenBank/DDBJ databases">
        <title>Lacipirellula parvula gen. nov., sp. nov., representing a lineage of planctomycetes widespread in freshwater anoxic habitats, and description of the family Lacipirellulaceae.</title>
        <authorList>
            <person name="Dedysh S.N."/>
            <person name="Kulichevskaya I.S."/>
            <person name="Beletsky A.V."/>
            <person name="Rakitin A.L."/>
            <person name="Mardanov A.V."/>
            <person name="Ivanova A.A."/>
            <person name="Saltykova V.X."/>
            <person name="Rijpstra W.I.C."/>
            <person name="Sinninghe Damste J.S."/>
            <person name="Ravin N.V."/>
        </authorList>
    </citation>
    <scope>NUCLEOTIDE SEQUENCE [LARGE SCALE GENOMIC DNA]</scope>
    <source>
        <strain evidence="2">PX69</strain>
    </source>
</reference>
<proteinExistence type="predicted"/>